<dbReference type="FunFam" id="1.20.58.220:FF:000001">
    <property type="entry name" value="Phosphate-specific transport system accessory protein PhoU"/>
    <property type="match status" value="1"/>
</dbReference>
<feature type="domain" description="PhoU" evidence="8">
    <location>
        <begin position="27"/>
        <end position="113"/>
    </location>
</feature>
<evidence type="ECO:0000259" key="8">
    <source>
        <dbReference type="Pfam" id="PF01895"/>
    </source>
</evidence>
<evidence type="ECO:0000256" key="7">
    <source>
        <dbReference type="PIRNR" id="PIRNR003107"/>
    </source>
</evidence>
<dbReference type="InterPro" id="IPR038078">
    <property type="entry name" value="PhoU-like_sf"/>
</dbReference>
<accession>A0A0B3BW51</accession>
<comment type="subunit">
    <text evidence="7">Homodimer.</text>
</comment>
<dbReference type="FunFam" id="1.20.58.220:FF:000002">
    <property type="entry name" value="Phosphate-specific transport system accessory protein PhoU"/>
    <property type="match status" value="1"/>
</dbReference>
<evidence type="ECO:0000256" key="3">
    <source>
        <dbReference type="ARBA" id="ARBA00022448"/>
    </source>
</evidence>
<evidence type="ECO:0000256" key="4">
    <source>
        <dbReference type="ARBA" id="ARBA00022490"/>
    </source>
</evidence>
<comment type="function">
    <text evidence="6 7">Plays a role in the regulation of phosphate uptake.</text>
</comment>
<dbReference type="SUPFAM" id="SSF109755">
    <property type="entry name" value="PhoU-like"/>
    <property type="match status" value="1"/>
</dbReference>
<dbReference type="Pfam" id="PF01895">
    <property type="entry name" value="PhoU"/>
    <property type="match status" value="2"/>
</dbReference>
<dbReference type="STRING" id="706570.PT85_12145"/>
<evidence type="ECO:0000256" key="5">
    <source>
        <dbReference type="ARBA" id="ARBA00022592"/>
    </source>
</evidence>
<dbReference type="EMBL" id="FTMC01000013">
    <property type="protein sequence ID" value="SIR03381.1"/>
    <property type="molecule type" value="Genomic_DNA"/>
</dbReference>
<protein>
    <recommendedName>
        <fullName evidence="7">Phosphate-specific transport system accessory protein PhoU</fullName>
    </recommendedName>
</protein>
<gene>
    <name evidence="9" type="ORF">PT85_12145</name>
    <name evidence="10" type="ORF">SAMN05421672_11387</name>
</gene>
<feature type="domain" description="PhoU" evidence="8">
    <location>
        <begin position="130"/>
        <end position="215"/>
    </location>
</feature>
<reference evidence="9 11" key="1">
    <citation type="submission" date="2014-11" db="EMBL/GenBank/DDBJ databases">
        <title>Genome sequence of Pseudomonas tuomuerensis JCM 14085.</title>
        <authorList>
            <person name="Shin S.-K."/>
            <person name="Yi H."/>
        </authorList>
    </citation>
    <scope>NUCLEOTIDE SEQUENCE [LARGE SCALE GENOMIC DNA]</scope>
    <source>
        <strain evidence="9 11">JCM 14085</strain>
    </source>
</reference>
<evidence type="ECO:0000313" key="9">
    <source>
        <dbReference type="EMBL" id="KHO64919.1"/>
    </source>
</evidence>
<organism evidence="9 11">
    <name type="scientific">Pseudomonas flexibilis</name>
    <dbReference type="NCBI Taxonomy" id="706570"/>
    <lineage>
        <taxon>Bacteria</taxon>
        <taxon>Pseudomonadati</taxon>
        <taxon>Pseudomonadota</taxon>
        <taxon>Gammaproteobacteria</taxon>
        <taxon>Pseudomonadales</taxon>
        <taxon>Pseudomonadaceae</taxon>
        <taxon>Pseudomonas</taxon>
    </lineage>
</organism>
<keyword evidence="4 7" id="KW-0963">Cytoplasm</keyword>
<reference evidence="10 12" key="2">
    <citation type="submission" date="2017-01" db="EMBL/GenBank/DDBJ databases">
        <authorList>
            <person name="Mah S.A."/>
            <person name="Swanson W.J."/>
            <person name="Moy G.W."/>
            <person name="Vacquier V.D."/>
        </authorList>
    </citation>
    <scope>NUCLEOTIDE SEQUENCE [LARGE SCALE GENOMIC DNA]</scope>
    <source>
        <strain evidence="10 12">ATCC 29606</strain>
    </source>
</reference>
<evidence type="ECO:0000256" key="1">
    <source>
        <dbReference type="ARBA" id="ARBA00004496"/>
    </source>
</evidence>
<dbReference type="PATRIC" id="fig|706570.3.peg.2151"/>
<dbReference type="Proteomes" id="UP000030980">
    <property type="component" value="Unassembled WGS sequence"/>
</dbReference>
<dbReference type="Proteomes" id="UP000186079">
    <property type="component" value="Unassembled WGS sequence"/>
</dbReference>
<proteinExistence type="inferred from homology"/>
<dbReference type="RefSeq" id="WP_027590221.1">
    <property type="nucleotide sequence ID" value="NZ_FMUP01000002.1"/>
</dbReference>
<evidence type="ECO:0000313" key="11">
    <source>
        <dbReference type="Proteomes" id="UP000030980"/>
    </source>
</evidence>
<dbReference type="GO" id="GO:0030643">
    <property type="term" value="P:intracellular phosphate ion homeostasis"/>
    <property type="evidence" value="ECO:0007669"/>
    <property type="project" value="InterPro"/>
</dbReference>
<dbReference type="EMBL" id="JTAK01000004">
    <property type="protein sequence ID" value="KHO64919.1"/>
    <property type="molecule type" value="Genomic_DNA"/>
</dbReference>
<sequence>MINKDSHTQHISQQFNAELEEVRSHLLAMGGLVEKQVNDAVIALIEADSGLAQQVRDVDDQTNQMERDIDEACLRILARRQPAASDLRLVISISKSVIDLERIGDEASKIARRAIELCEEGSAPRGYVEVRHIGDQVRRMVRDALDAFARFDAELALSVAQYDKTVDREYKTALRELATYMMEDPRSISRVLSIIWALRSLERIGDHARNIAELVIYLVRGTDVRHMGLKRMQQEVQGKAD</sequence>
<keyword evidence="5 7" id="KW-0592">Phosphate transport</keyword>
<keyword evidence="11" id="KW-1185">Reference proteome</keyword>
<evidence type="ECO:0000313" key="12">
    <source>
        <dbReference type="Proteomes" id="UP000186079"/>
    </source>
</evidence>
<dbReference type="GO" id="GO:0045936">
    <property type="term" value="P:negative regulation of phosphate metabolic process"/>
    <property type="evidence" value="ECO:0007669"/>
    <property type="project" value="InterPro"/>
</dbReference>
<evidence type="ECO:0000313" key="10">
    <source>
        <dbReference type="EMBL" id="SIR03381.1"/>
    </source>
</evidence>
<dbReference type="GO" id="GO:0005737">
    <property type="term" value="C:cytoplasm"/>
    <property type="evidence" value="ECO:0007669"/>
    <property type="project" value="UniProtKB-SubCell"/>
</dbReference>
<dbReference type="PIRSF" id="PIRSF003107">
    <property type="entry name" value="PhoU"/>
    <property type="match status" value="1"/>
</dbReference>
<dbReference type="NCBIfam" id="TIGR02135">
    <property type="entry name" value="phoU_full"/>
    <property type="match status" value="1"/>
</dbReference>
<evidence type="ECO:0000256" key="6">
    <source>
        <dbReference type="ARBA" id="ARBA00056181"/>
    </source>
</evidence>
<comment type="subcellular location">
    <subcellularLocation>
        <location evidence="1 7">Cytoplasm</location>
    </subcellularLocation>
</comment>
<dbReference type="PANTHER" id="PTHR42930:SF3">
    <property type="entry name" value="PHOSPHATE-SPECIFIC TRANSPORT SYSTEM ACCESSORY PROTEIN PHOU"/>
    <property type="match status" value="1"/>
</dbReference>
<dbReference type="AlphaFoldDB" id="A0A0B2D921"/>
<dbReference type="Gene3D" id="1.20.58.220">
    <property type="entry name" value="Phosphate transport system protein phou homolog 2, domain 2"/>
    <property type="match status" value="2"/>
</dbReference>
<accession>A0A0B2D921</accession>
<keyword evidence="3 7" id="KW-0813">Transport</keyword>
<comment type="similarity">
    <text evidence="2 7">Belongs to the PhoU family.</text>
</comment>
<name>A0A0B2D921_9PSED</name>
<dbReference type="PANTHER" id="PTHR42930">
    <property type="entry name" value="PHOSPHATE-SPECIFIC TRANSPORT SYSTEM ACCESSORY PROTEIN PHOU"/>
    <property type="match status" value="1"/>
</dbReference>
<dbReference type="InterPro" id="IPR028366">
    <property type="entry name" value="PhoU"/>
</dbReference>
<dbReference type="OrthoDB" id="9814256at2"/>
<dbReference type="GO" id="GO:0006817">
    <property type="term" value="P:phosphate ion transport"/>
    <property type="evidence" value="ECO:0007669"/>
    <property type="project" value="UniProtKB-KW"/>
</dbReference>
<evidence type="ECO:0000256" key="2">
    <source>
        <dbReference type="ARBA" id="ARBA00008107"/>
    </source>
</evidence>
<dbReference type="InterPro" id="IPR026022">
    <property type="entry name" value="PhoU_dom"/>
</dbReference>